<dbReference type="Pfam" id="PF00724">
    <property type="entry name" value="Oxidored_FMN"/>
    <property type="match status" value="1"/>
</dbReference>
<comment type="caution">
    <text evidence="3">The sequence shown here is derived from an EMBL/GenBank/DDBJ whole genome shotgun (WGS) entry which is preliminary data.</text>
</comment>
<dbReference type="Gene3D" id="3.20.20.70">
    <property type="entry name" value="Aldolase class I"/>
    <property type="match status" value="1"/>
</dbReference>
<dbReference type="OrthoDB" id="276546at2759"/>
<dbReference type="RefSeq" id="XP_045956707.1">
    <property type="nucleotide sequence ID" value="XM_046098185.1"/>
</dbReference>
<accession>A0A9P8UI01</accession>
<protein>
    <recommendedName>
        <fullName evidence="2">NADH:flavin oxidoreductase/NADH oxidase N-terminal domain-containing protein</fullName>
    </recommendedName>
</protein>
<dbReference type="GO" id="GO:0010181">
    <property type="term" value="F:FMN binding"/>
    <property type="evidence" value="ECO:0007669"/>
    <property type="project" value="InterPro"/>
</dbReference>
<dbReference type="SUPFAM" id="SSF51395">
    <property type="entry name" value="FMN-linked oxidoreductases"/>
    <property type="match status" value="1"/>
</dbReference>
<sequence length="366" mass="40410">MSSSRLFSPLKLGNVTLEHRIAMAPLTRFRADENHVPLPFVKEYYAQRASVPGTLIVSEATLVSKEAGTYSNVPGIYSKEQVSAWKEITDAVHEKKSFIYMQLWALGRVADPEASRAEGVTIKSASAIPEEGKPAPKEMTQEDIKNFVAYYAQAARNAIEAGFDGVEIHGANGYLIDQFTQDNSNQRTDSYGGSIENRSRFAIEVSAAVVDAVGADNVGIRLSPWSPFQGMRMTDPVPQFTDVVNKLKALKLAYLHLVESRISGNAESEATEKVDFAIEAWNNTSPILLAGGFTADSAREAAEEYKDRDVVIVFGRYFISTPDLPFRVQKGIELTPYDRNKFYNAGEKDGYTTYPFSSEFAQAAKI</sequence>
<dbReference type="AlphaFoldDB" id="A0A9P8UI01"/>
<dbReference type="FunFam" id="3.20.20.70:FF:000138">
    <property type="entry name" value="NADPH dehydrogenase 1"/>
    <property type="match status" value="1"/>
</dbReference>
<dbReference type="GeneID" id="70127077"/>
<gene>
    <name evidence="3" type="ORF">BKA67DRAFT_520451</name>
</gene>
<feature type="domain" description="NADH:flavin oxidoreductase/NADH oxidase N-terminal" evidence="2">
    <location>
        <begin position="6"/>
        <end position="334"/>
    </location>
</feature>
<evidence type="ECO:0000313" key="4">
    <source>
        <dbReference type="Proteomes" id="UP000758603"/>
    </source>
</evidence>
<keyword evidence="4" id="KW-1185">Reference proteome</keyword>
<dbReference type="EMBL" id="JAGPXC010000006">
    <property type="protein sequence ID" value="KAH6652429.1"/>
    <property type="molecule type" value="Genomic_DNA"/>
</dbReference>
<dbReference type="InterPro" id="IPR045247">
    <property type="entry name" value="Oye-like"/>
</dbReference>
<dbReference type="InterPro" id="IPR013785">
    <property type="entry name" value="Aldolase_TIM"/>
</dbReference>
<dbReference type="InterPro" id="IPR001155">
    <property type="entry name" value="OxRdtase_FMN_N"/>
</dbReference>
<name>A0A9P8UI01_9PEZI</name>
<reference evidence="3" key="1">
    <citation type="journal article" date="2021" name="Nat. Commun.">
        <title>Genetic determinants of endophytism in the Arabidopsis root mycobiome.</title>
        <authorList>
            <person name="Mesny F."/>
            <person name="Miyauchi S."/>
            <person name="Thiergart T."/>
            <person name="Pickel B."/>
            <person name="Atanasova L."/>
            <person name="Karlsson M."/>
            <person name="Huettel B."/>
            <person name="Barry K.W."/>
            <person name="Haridas S."/>
            <person name="Chen C."/>
            <person name="Bauer D."/>
            <person name="Andreopoulos W."/>
            <person name="Pangilinan J."/>
            <person name="LaButti K."/>
            <person name="Riley R."/>
            <person name="Lipzen A."/>
            <person name="Clum A."/>
            <person name="Drula E."/>
            <person name="Henrissat B."/>
            <person name="Kohler A."/>
            <person name="Grigoriev I.V."/>
            <person name="Martin F.M."/>
            <person name="Hacquard S."/>
        </authorList>
    </citation>
    <scope>NUCLEOTIDE SEQUENCE</scope>
    <source>
        <strain evidence="3">MPI-SDFR-AT-0073</strain>
    </source>
</reference>
<dbReference type="PANTHER" id="PTHR22893:SF91">
    <property type="entry name" value="NADPH DEHYDROGENASE 2-RELATED"/>
    <property type="match status" value="1"/>
</dbReference>
<dbReference type="PANTHER" id="PTHR22893">
    <property type="entry name" value="NADH OXIDOREDUCTASE-RELATED"/>
    <property type="match status" value="1"/>
</dbReference>
<evidence type="ECO:0000313" key="3">
    <source>
        <dbReference type="EMBL" id="KAH6652429.1"/>
    </source>
</evidence>
<dbReference type="GO" id="GO:0003959">
    <property type="term" value="F:NADPH dehydrogenase activity"/>
    <property type="evidence" value="ECO:0007669"/>
    <property type="project" value="TreeGrafter"/>
</dbReference>
<proteinExistence type="predicted"/>
<keyword evidence="1" id="KW-0285">Flavoprotein</keyword>
<evidence type="ECO:0000259" key="2">
    <source>
        <dbReference type="Pfam" id="PF00724"/>
    </source>
</evidence>
<evidence type="ECO:0000256" key="1">
    <source>
        <dbReference type="ARBA" id="ARBA00022630"/>
    </source>
</evidence>
<organism evidence="3 4">
    <name type="scientific">Truncatella angustata</name>
    <dbReference type="NCBI Taxonomy" id="152316"/>
    <lineage>
        <taxon>Eukaryota</taxon>
        <taxon>Fungi</taxon>
        <taxon>Dikarya</taxon>
        <taxon>Ascomycota</taxon>
        <taxon>Pezizomycotina</taxon>
        <taxon>Sordariomycetes</taxon>
        <taxon>Xylariomycetidae</taxon>
        <taxon>Amphisphaeriales</taxon>
        <taxon>Sporocadaceae</taxon>
        <taxon>Truncatella</taxon>
    </lineage>
</organism>
<dbReference type="Proteomes" id="UP000758603">
    <property type="component" value="Unassembled WGS sequence"/>
</dbReference>
<dbReference type="CDD" id="cd02933">
    <property type="entry name" value="OYE_like_FMN"/>
    <property type="match status" value="1"/>
</dbReference>